<evidence type="ECO:0000259" key="2">
    <source>
        <dbReference type="Pfam" id="PF14339"/>
    </source>
</evidence>
<feature type="signal peptide" evidence="1">
    <location>
        <begin position="1"/>
        <end position="22"/>
    </location>
</feature>
<keyword evidence="4" id="KW-1185">Reference proteome</keyword>
<dbReference type="Proteomes" id="UP000542125">
    <property type="component" value="Unassembled WGS sequence"/>
</dbReference>
<accession>A0A7Y9LIG1</accession>
<organism evidence="3 4">
    <name type="scientific">Pigmentiphaga litoralis</name>
    <dbReference type="NCBI Taxonomy" id="516702"/>
    <lineage>
        <taxon>Bacteria</taxon>
        <taxon>Pseudomonadati</taxon>
        <taxon>Pseudomonadota</taxon>
        <taxon>Betaproteobacteria</taxon>
        <taxon>Burkholderiales</taxon>
        <taxon>Alcaligenaceae</taxon>
        <taxon>Pigmentiphaga</taxon>
    </lineage>
</organism>
<sequence>MRKTNFKLGAAGLALVALTACGSMNDKRDAMAPVTGGDVVALTSGNRIVTFNRADPSMILTSMPLTGVPVGEFLLGLDYRPSDGMLYTMASGGGIYTINAATGVATKKSQLTSSPDNKTPLASLTGSRFALDFNPVADRLRVVSDTGQNLRINVDNGVAINDGAINGVANAQIVAGAYTNSYAGATATALYVINGIDGSVYLQNPPNNGTLTTPMPIGVASNSIADFDIESRSQNAYAVMNVNGKPGFYWVDLTNKERTKLIGEWSGAESIRSFALWQAK</sequence>
<dbReference type="InterPro" id="IPR025507">
    <property type="entry name" value="DUF4394"/>
</dbReference>
<dbReference type="Pfam" id="PF14339">
    <property type="entry name" value="DUF4394"/>
    <property type="match status" value="1"/>
</dbReference>
<feature type="chain" id="PRO_5030898597" description="DUF4394 domain-containing protein" evidence="1">
    <location>
        <begin position="23"/>
        <end position="280"/>
    </location>
</feature>
<protein>
    <recommendedName>
        <fullName evidence="2">DUF4394 domain-containing protein</fullName>
    </recommendedName>
</protein>
<feature type="domain" description="DUF4394" evidence="2">
    <location>
        <begin position="48"/>
        <end position="274"/>
    </location>
</feature>
<dbReference type="EMBL" id="JACBYR010000001">
    <property type="protein sequence ID" value="NYE80894.1"/>
    <property type="molecule type" value="Genomic_DNA"/>
</dbReference>
<dbReference type="SUPFAM" id="SSF75011">
    <property type="entry name" value="3-carboxy-cis,cis-mucoante lactonizing enzyme"/>
    <property type="match status" value="1"/>
</dbReference>
<gene>
    <name evidence="3" type="ORF">FHW18_000165</name>
</gene>
<keyword evidence="1" id="KW-0732">Signal</keyword>
<reference evidence="3 4" key="1">
    <citation type="submission" date="2020-07" db="EMBL/GenBank/DDBJ databases">
        <title>Genomic Encyclopedia of Type Strains, Phase IV (KMG-V): Genome sequencing to study the core and pangenomes of soil and plant-associated prokaryotes.</title>
        <authorList>
            <person name="Whitman W."/>
        </authorList>
    </citation>
    <scope>NUCLEOTIDE SEQUENCE [LARGE SCALE GENOMIC DNA]</scope>
    <source>
        <strain evidence="3 4">SAS40</strain>
    </source>
</reference>
<evidence type="ECO:0000313" key="3">
    <source>
        <dbReference type="EMBL" id="NYE80894.1"/>
    </source>
</evidence>
<proteinExistence type="predicted"/>
<comment type="caution">
    <text evidence="3">The sequence shown here is derived from an EMBL/GenBank/DDBJ whole genome shotgun (WGS) entry which is preliminary data.</text>
</comment>
<evidence type="ECO:0000256" key="1">
    <source>
        <dbReference type="SAM" id="SignalP"/>
    </source>
</evidence>
<evidence type="ECO:0000313" key="4">
    <source>
        <dbReference type="Proteomes" id="UP000542125"/>
    </source>
</evidence>
<dbReference type="AlphaFoldDB" id="A0A7Y9LIG1"/>
<dbReference type="InterPro" id="IPR015943">
    <property type="entry name" value="WD40/YVTN_repeat-like_dom_sf"/>
</dbReference>
<name>A0A7Y9LIG1_9BURK</name>
<dbReference type="PROSITE" id="PS51257">
    <property type="entry name" value="PROKAR_LIPOPROTEIN"/>
    <property type="match status" value="1"/>
</dbReference>
<dbReference type="RefSeq" id="WP_179582409.1">
    <property type="nucleotide sequence ID" value="NZ_JACBYR010000001.1"/>
</dbReference>
<dbReference type="Gene3D" id="2.130.10.10">
    <property type="entry name" value="YVTN repeat-like/Quinoprotein amine dehydrogenase"/>
    <property type="match status" value="1"/>
</dbReference>